<dbReference type="InterPro" id="IPR057670">
    <property type="entry name" value="SH3_retrovirus"/>
</dbReference>
<dbReference type="GO" id="GO:0005524">
    <property type="term" value="F:ATP binding"/>
    <property type="evidence" value="ECO:0007669"/>
    <property type="project" value="UniProtKB-KW"/>
</dbReference>
<evidence type="ECO:0000256" key="16">
    <source>
        <dbReference type="SAM" id="MobiDB-lite"/>
    </source>
</evidence>
<evidence type="ECO:0000256" key="8">
    <source>
        <dbReference type="ARBA" id="ARBA00022801"/>
    </source>
</evidence>
<dbReference type="InterPro" id="IPR039537">
    <property type="entry name" value="Retrotran_Ty1/copia-like"/>
</dbReference>
<evidence type="ECO:0000256" key="10">
    <source>
        <dbReference type="ARBA" id="ARBA00022842"/>
    </source>
</evidence>
<dbReference type="Pfam" id="PF14223">
    <property type="entry name" value="Retrotran_gag_2"/>
    <property type="match status" value="1"/>
</dbReference>
<dbReference type="GO" id="GO:0015074">
    <property type="term" value="P:DNA integration"/>
    <property type="evidence" value="ECO:0007669"/>
    <property type="project" value="UniProtKB-KW"/>
</dbReference>
<dbReference type="Proteomes" id="UP000265520">
    <property type="component" value="Unassembled WGS sequence"/>
</dbReference>
<dbReference type="Pfam" id="PF22936">
    <property type="entry name" value="Pol_BBD"/>
    <property type="match status" value="1"/>
</dbReference>
<comment type="function">
    <text evidence="1">The aspartyl protease (PR) mediates the proteolytic cleavages of the Gag and Gag-Pol polyproteins after assembly of the VLP.</text>
</comment>
<dbReference type="GO" id="GO:0006310">
    <property type="term" value="P:DNA recombination"/>
    <property type="evidence" value="ECO:0007669"/>
    <property type="project" value="UniProtKB-KW"/>
</dbReference>
<keyword evidence="13" id="KW-0548">Nucleotidyltransferase</keyword>
<dbReference type="GO" id="GO:0004519">
    <property type="term" value="F:endonuclease activity"/>
    <property type="evidence" value="ECO:0007669"/>
    <property type="project" value="UniProtKB-KW"/>
</dbReference>
<accession>A0A392M6U4</accession>
<dbReference type="EMBL" id="LXQA010003730">
    <property type="protein sequence ID" value="MCH82468.1"/>
    <property type="molecule type" value="Genomic_DNA"/>
</dbReference>
<keyword evidence="4" id="KW-0540">Nuclease</keyword>
<organism evidence="18 19">
    <name type="scientific">Trifolium medium</name>
    <dbReference type="NCBI Taxonomy" id="97028"/>
    <lineage>
        <taxon>Eukaryota</taxon>
        <taxon>Viridiplantae</taxon>
        <taxon>Streptophyta</taxon>
        <taxon>Embryophyta</taxon>
        <taxon>Tracheophyta</taxon>
        <taxon>Spermatophyta</taxon>
        <taxon>Magnoliopsida</taxon>
        <taxon>eudicotyledons</taxon>
        <taxon>Gunneridae</taxon>
        <taxon>Pentapetalae</taxon>
        <taxon>rosids</taxon>
        <taxon>fabids</taxon>
        <taxon>Fabales</taxon>
        <taxon>Fabaceae</taxon>
        <taxon>Papilionoideae</taxon>
        <taxon>50 kb inversion clade</taxon>
        <taxon>NPAAA clade</taxon>
        <taxon>Hologalegina</taxon>
        <taxon>IRL clade</taxon>
        <taxon>Trifolieae</taxon>
        <taxon>Trifolium</taxon>
    </lineage>
</organism>
<evidence type="ECO:0000256" key="4">
    <source>
        <dbReference type="ARBA" id="ARBA00022722"/>
    </source>
</evidence>
<feature type="domain" description="Integrase catalytic" evidence="17">
    <location>
        <begin position="238"/>
        <end position="410"/>
    </location>
</feature>
<dbReference type="AlphaFoldDB" id="A0A392M6U4"/>
<evidence type="ECO:0000256" key="5">
    <source>
        <dbReference type="ARBA" id="ARBA00022723"/>
    </source>
</evidence>
<dbReference type="InterPro" id="IPR054722">
    <property type="entry name" value="PolX-like_BBD"/>
</dbReference>
<keyword evidence="13" id="KW-0808">Transferase</keyword>
<keyword evidence="9" id="KW-0067">ATP-binding</keyword>
<feature type="region of interest" description="Disordered" evidence="16">
    <location>
        <begin position="71"/>
        <end position="163"/>
    </location>
</feature>
<evidence type="ECO:0000256" key="2">
    <source>
        <dbReference type="ARBA" id="ARBA00022612"/>
    </source>
</evidence>
<comment type="caution">
    <text evidence="18">The sequence shown here is derived from an EMBL/GenBank/DDBJ whole genome shotgun (WGS) entry which is preliminary data.</text>
</comment>
<dbReference type="GO" id="GO:0006508">
    <property type="term" value="P:proteolysis"/>
    <property type="evidence" value="ECO:0007669"/>
    <property type="project" value="UniProtKB-KW"/>
</dbReference>
<keyword evidence="6" id="KW-0547">Nucleotide-binding</keyword>
<keyword evidence="8" id="KW-0378">Hydrolase</keyword>
<gene>
    <name evidence="18" type="ORF">A2U01_0003275</name>
</gene>
<keyword evidence="5" id="KW-0479">Metal-binding</keyword>
<keyword evidence="13" id="KW-0239">DNA-directed DNA polymerase</keyword>
<dbReference type="InterPro" id="IPR001584">
    <property type="entry name" value="Integrase_cat-core"/>
</dbReference>
<dbReference type="GO" id="GO:0003964">
    <property type="term" value="F:RNA-directed DNA polymerase activity"/>
    <property type="evidence" value="ECO:0007669"/>
    <property type="project" value="UniProtKB-KW"/>
</dbReference>
<dbReference type="PROSITE" id="PS50994">
    <property type="entry name" value="INTEGRASE"/>
    <property type="match status" value="1"/>
</dbReference>
<feature type="non-terminal residue" evidence="18">
    <location>
        <position position="1"/>
    </location>
</feature>
<evidence type="ECO:0000256" key="9">
    <source>
        <dbReference type="ARBA" id="ARBA00022840"/>
    </source>
</evidence>
<keyword evidence="19" id="KW-1185">Reference proteome</keyword>
<keyword evidence="3" id="KW-0645">Protease</keyword>
<sequence length="500" mass="57472">KESIGDFFTRLQTLVNTMKNLGEQISDQQIIEKVLRTLNPQFDHIVVAIEESKDLSIMSVNELQSSLEAHEQRLQERKDSKNQQEQALYVKNGGKNGKGKGKWKNEKYKGKNESSYDQDHHNGDHNQAEFSSKGKDECQSKGKKKQDNEAHHARHNDSDSDGVLLMVTTNTADDHSKLWYLDTGCSNHMTGHREWLLEFDEKFKSTVKFADNNTVSVEGKGKVMVQRKNDNHTFVTDVLYVPTMKHNLLSLGQLIEKGFALSTKDKYIEVHDPNSKLVLQAPLSKNRTFKVNLQASEIQCFTSLITEDEIWLWHYRTDGGGEYNSNEFKSYCAEKGIIHEVTAPYTPQHNGLAERRNRTLLNMARCMLKGKDLPKNLWGEAVNTVAYVLNRCPTKRLKDNTPEELWTGHKPSVKHLRIFGLLCFRHIPDEKRRKLDDKSEKLILVGYDATGAYKMYNPKNQKIVISRDIIVDEKSQWKWESNVNKHVMVNLDDIDNNATV</sequence>
<evidence type="ECO:0000256" key="6">
    <source>
        <dbReference type="ARBA" id="ARBA00022741"/>
    </source>
</evidence>
<keyword evidence="12" id="KW-0695">RNA-directed DNA polymerase</keyword>
<dbReference type="GO" id="GO:0046872">
    <property type="term" value="F:metal ion binding"/>
    <property type="evidence" value="ECO:0007669"/>
    <property type="project" value="UniProtKB-KW"/>
</dbReference>
<evidence type="ECO:0000313" key="19">
    <source>
        <dbReference type="Proteomes" id="UP000265520"/>
    </source>
</evidence>
<proteinExistence type="predicted"/>
<dbReference type="Pfam" id="PF25597">
    <property type="entry name" value="SH3_retrovirus"/>
    <property type="match status" value="1"/>
</dbReference>
<keyword evidence="15" id="KW-0233">DNA recombination</keyword>
<evidence type="ECO:0000256" key="11">
    <source>
        <dbReference type="ARBA" id="ARBA00022908"/>
    </source>
</evidence>
<feature type="compositionally biased region" description="Basic and acidic residues" evidence="16">
    <location>
        <begin position="71"/>
        <end position="82"/>
    </location>
</feature>
<evidence type="ECO:0000256" key="1">
    <source>
        <dbReference type="ARBA" id="ARBA00002180"/>
    </source>
</evidence>
<feature type="compositionally biased region" description="Basic and acidic residues" evidence="16">
    <location>
        <begin position="103"/>
        <end position="158"/>
    </location>
</feature>
<evidence type="ECO:0000259" key="17">
    <source>
        <dbReference type="PROSITE" id="PS50994"/>
    </source>
</evidence>
<evidence type="ECO:0000256" key="12">
    <source>
        <dbReference type="ARBA" id="ARBA00022918"/>
    </source>
</evidence>
<evidence type="ECO:0000256" key="15">
    <source>
        <dbReference type="ARBA" id="ARBA00023172"/>
    </source>
</evidence>
<evidence type="ECO:0000313" key="18">
    <source>
        <dbReference type="EMBL" id="MCH82468.1"/>
    </source>
</evidence>
<reference evidence="18 19" key="1">
    <citation type="journal article" date="2018" name="Front. Plant Sci.">
        <title>Red Clover (Trifolium pratense) and Zigzag Clover (T. medium) - A Picture of Genomic Similarities and Differences.</title>
        <authorList>
            <person name="Dluhosova J."/>
            <person name="Istvanek J."/>
            <person name="Nedelnik J."/>
            <person name="Repkova J."/>
        </authorList>
    </citation>
    <scope>NUCLEOTIDE SEQUENCE [LARGE SCALE GENOMIC DNA]</scope>
    <source>
        <strain evidence="19">cv. 10/8</strain>
        <tissue evidence="18">Leaf</tissue>
    </source>
</reference>
<keyword evidence="11" id="KW-0229">DNA integration</keyword>
<dbReference type="PANTHER" id="PTHR42648:SF11">
    <property type="entry name" value="TRANSPOSON TY4-P GAG-POL POLYPROTEIN"/>
    <property type="match status" value="1"/>
</dbReference>
<dbReference type="GO" id="GO:0008233">
    <property type="term" value="F:peptidase activity"/>
    <property type="evidence" value="ECO:0007669"/>
    <property type="project" value="UniProtKB-KW"/>
</dbReference>
<evidence type="ECO:0000256" key="7">
    <source>
        <dbReference type="ARBA" id="ARBA00022759"/>
    </source>
</evidence>
<dbReference type="InterPro" id="IPR012337">
    <property type="entry name" value="RNaseH-like_sf"/>
</dbReference>
<keyword evidence="2" id="KW-1188">Viral release from host cell</keyword>
<dbReference type="Gene3D" id="3.30.420.10">
    <property type="entry name" value="Ribonuclease H-like superfamily/Ribonuclease H"/>
    <property type="match status" value="1"/>
</dbReference>
<dbReference type="PANTHER" id="PTHR42648">
    <property type="entry name" value="TRANSPOSASE, PUTATIVE-RELATED"/>
    <property type="match status" value="1"/>
</dbReference>
<evidence type="ECO:0000256" key="14">
    <source>
        <dbReference type="ARBA" id="ARBA00023113"/>
    </source>
</evidence>
<keyword evidence="10" id="KW-0460">Magnesium</keyword>
<dbReference type="SUPFAM" id="SSF53098">
    <property type="entry name" value="Ribonuclease H-like"/>
    <property type="match status" value="1"/>
</dbReference>
<dbReference type="GO" id="GO:0003676">
    <property type="term" value="F:nucleic acid binding"/>
    <property type="evidence" value="ECO:0007669"/>
    <property type="project" value="InterPro"/>
</dbReference>
<dbReference type="GO" id="GO:0003887">
    <property type="term" value="F:DNA-directed DNA polymerase activity"/>
    <property type="evidence" value="ECO:0007669"/>
    <property type="project" value="UniProtKB-KW"/>
</dbReference>
<keyword evidence="14" id="KW-0917">Virion maturation</keyword>
<protein>
    <submittedName>
        <fullName evidence="18">Retrovirus-related Pol polyprotein from transposon TNT 1-95</fullName>
    </submittedName>
</protein>
<evidence type="ECO:0000256" key="13">
    <source>
        <dbReference type="ARBA" id="ARBA00022932"/>
    </source>
</evidence>
<name>A0A392M6U4_9FABA</name>
<evidence type="ECO:0000256" key="3">
    <source>
        <dbReference type="ARBA" id="ARBA00022670"/>
    </source>
</evidence>
<dbReference type="InterPro" id="IPR036397">
    <property type="entry name" value="RNaseH_sf"/>
</dbReference>
<keyword evidence="7" id="KW-0255">Endonuclease</keyword>